<comment type="subcellular location">
    <subcellularLocation>
        <location evidence="2">Cell membrane</location>
        <topology evidence="2">Multi-pass membrane protein</topology>
    </subcellularLocation>
</comment>
<dbReference type="InterPro" id="IPR036097">
    <property type="entry name" value="HisK_dim/P_sf"/>
</dbReference>
<dbReference type="PANTHER" id="PTHR45528">
    <property type="entry name" value="SENSOR HISTIDINE KINASE CPXA"/>
    <property type="match status" value="1"/>
</dbReference>
<name>A0AAE3DPM3_9FIRM</name>
<dbReference type="SUPFAM" id="SSF55874">
    <property type="entry name" value="ATPase domain of HSP90 chaperone/DNA topoisomerase II/histidine kinase"/>
    <property type="match status" value="1"/>
</dbReference>
<evidence type="ECO:0000256" key="8">
    <source>
        <dbReference type="ARBA" id="ARBA00022741"/>
    </source>
</evidence>
<reference evidence="17 18" key="1">
    <citation type="submission" date="2021-10" db="EMBL/GenBank/DDBJ databases">
        <title>Anaerobic single-cell dispensing facilitates the cultivation of human gut bacteria.</title>
        <authorList>
            <person name="Afrizal A."/>
        </authorList>
    </citation>
    <scope>NUCLEOTIDE SEQUENCE [LARGE SCALE GENOMIC DNA]</scope>
    <source>
        <strain evidence="17 18">CLA-AA-H277</strain>
    </source>
</reference>
<dbReference type="CDD" id="cd00082">
    <property type="entry name" value="HisKA"/>
    <property type="match status" value="1"/>
</dbReference>
<evidence type="ECO:0000256" key="13">
    <source>
        <dbReference type="ARBA" id="ARBA00023136"/>
    </source>
</evidence>
<comment type="caution">
    <text evidence="17">The sequence shown here is derived from an EMBL/GenBank/DDBJ whole genome shotgun (WGS) entry which is preliminary data.</text>
</comment>
<evidence type="ECO:0000256" key="10">
    <source>
        <dbReference type="ARBA" id="ARBA00022840"/>
    </source>
</evidence>
<dbReference type="GO" id="GO:0005886">
    <property type="term" value="C:plasma membrane"/>
    <property type="evidence" value="ECO:0007669"/>
    <property type="project" value="UniProtKB-SubCell"/>
</dbReference>
<dbReference type="InterPro" id="IPR005467">
    <property type="entry name" value="His_kinase_dom"/>
</dbReference>
<evidence type="ECO:0000256" key="3">
    <source>
        <dbReference type="ARBA" id="ARBA00012438"/>
    </source>
</evidence>
<dbReference type="GO" id="GO:0000155">
    <property type="term" value="F:phosphorelay sensor kinase activity"/>
    <property type="evidence" value="ECO:0007669"/>
    <property type="project" value="InterPro"/>
</dbReference>
<evidence type="ECO:0000313" key="17">
    <source>
        <dbReference type="EMBL" id="MCC2188255.1"/>
    </source>
</evidence>
<evidence type="ECO:0000256" key="14">
    <source>
        <dbReference type="SAM" id="MobiDB-lite"/>
    </source>
</evidence>
<evidence type="ECO:0000256" key="5">
    <source>
        <dbReference type="ARBA" id="ARBA00022553"/>
    </source>
</evidence>
<dbReference type="InterPro" id="IPR004358">
    <property type="entry name" value="Sig_transdc_His_kin-like_C"/>
</dbReference>
<dbReference type="FunFam" id="3.30.565.10:FF:000013">
    <property type="entry name" value="Two-component sensor histidine kinase"/>
    <property type="match status" value="1"/>
</dbReference>
<dbReference type="Gene3D" id="1.10.287.130">
    <property type="match status" value="1"/>
</dbReference>
<organism evidence="17 18">
    <name type="scientific">Fusicatenibacter faecihominis</name>
    <dbReference type="NCBI Taxonomy" id="2881276"/>
    <lineage>
        <taxon>Bacteria</taxon>
        <taxon>Bacillati</taxon>
        <taxon>Bacillota</taxon>
        <taxon>Clostridia</taxon>
        <taxon>Lachnospirales</taxon>
        <taxon>Lachnospiraceae</taxon>
        <taxon>Fusicatenibacter</taxon>
    </lineage>
</organism>
<keyword evidence="12" id="KW-0902">Two-component regulatory system</keyword>
<feature type="region of interest" description="Disordered" evidence="14">
    <location>
        <begin position="374"/>
        <end position="395"/>
    </location>
</feature>
<dbReference type="InterPro" id="IPR050398">
    <property type="entry name" value="HssS/ArlS-like"/>
</dbReference>
<evidence type="ECO:0000256" key="2">
    <source>
        <dbReference type="ARBA" id="ARBA00004651"/>
    </source>
</evidence>
<keyword evidence="5" id="KW-0597">Phosphoprotein</keyword>
<dbReference type="PROSITE" id="PS50109">
    <property type="entry name" value="HIS_KIN"/>
    <property type="match status" value="1"/>
</dbReference>
<dbReference type="EMBL" id="JAJEPR010000001">
    <property type="protein sequence ID" value="MCC2188255.1"/>
    <property type="molecule type" value="Genomic_DNA"/>
</dbReference>
<keyword evidence="13 15" id="KW-0472">Membrane</keyword>
<keyword evidence="6" id="KW-0808">Transferase</keyword>
<dbReference type="EC" id="2.7.13.3" evidence="3"/>
<feature type="transmembrane region" description="Helical" evidence="15">
    <location>
        <begin position="12"/>
        <end position="35"/>
    </location>
</feature>
<keyword evidence="8" id="KW-0547">Nucleotide-binding</keyword>
<dbReference type="InterPro" id="IPR003661">
    <property type="entry name" value="HisK_dim/P_dom"/>
</dbReference>
<evidence type="ECO:0000256" key="15">
    <source>
        <dbReference type="SAM" id="Phobius"/>
    </source>
</evidence>
<dbReference type="RefSeq" id="WP_227613900.1">
    <property type="nucleotide sequence ID" value="NZ_JAJEPR010000001.1"/>
</dbReference>
<dbReference type="Gene3D" id="3.30.565.10">
    <property type="entry name" value="Histidine kinase-like ATPase, C-terminal domain"/>
    <property type="match status" value="1"/>
</dbReference>
<dbReference type="AlphaFoldDB" id="A0AAE3DPM3"/>
<evidence type="ECO:0000256" key="11">
    <source>
        <dbReference type="ARBA" id="ARBA00022989"/>
    </source>
</evidence>
<keyword evidence="10" id="KW-0067">ATP-binding</keyword>
<dbReference type="InterPro" id="IPR003594">
    <property type="entry name" value="HATPase_dom"/>
</dbReference>
<keyword evidence="9 17" id="KW-0418">Kinase</keyword>
<gene>
    <name evidence="17" type="ORF">LKD71_00220</name>
</gene>
<keyword evidence="4" id="KW-1003">Cell membrane</keyword>
<dbReference type="Pfam" id="PF02518">
    <property type="entry name" value="HATPase_c"/>
    <property type="match status" value="1"/>
</dbReference>
<evidence type="ECO:0000256" key="9">
    <source>
        <dbReference type="ARBA" id="ARBA00022777"/>
    </source>
</evidence>
<dbReference type="GO" id="GO:0005524">
    <property type="term" value="F:ATP binding"/>
    <property type="evidence" value="ECO:0007669"/>
    <property type="project" value="UniProtKB-KW"/>
</dbReference>
<evidence type="ECO:0000256" key="1">
    <source>
        <dbReference type="ARBA" id="ARBA00000085"/>
    </source>
</evidence>
<proteinExistence type="predicted"/>
<dbReference type="Pfam" id="PF00512">
    <property type="entry name" value="HisKA"/>
    <property type="match status" value="1"/>
</dbReference>
<evidence type="ECO:0000256" key="7">
    <source>
        <dbReference type="ARBA" id="ARBA00022692"/>
    </source>
</evidence>
<evidence type="ECO:0000256" key="12">
    <source>
        <dbReference type="ARBA" id="ARBA00023012"/>
    </source>
</evidence>
<dbReference type="SUPFAM" id="SSF47384">
    <property type="entry name" value="Homodimeric domain of signal transducing histidine kinase"/>
    <property type="match status" value="1"/>
</dbReference>
<dbReference type="PRINTS" id="PR00344">
    <property type="entry name" value="BCTRLSENSOR"/>
</dbReference>
<dbReference type="InterPro" id="IPR036890">
    <property type="entry name" value="HATPase_C_sf"/>
</dbReference>
<evidence type="ECO:0000313" key="18">
    <source>
        <dbReference type="Proteomes" id="UP001197875"/>
    </source>
</evidence>
<evidence type="ECO:0000256" key="6">
    <source>
        <dbReference type="ARBA" id="ARBA00022679"/>
    </source>
</evidence>
<keyword evidence="11 15" id="KW-1133">Transmembrane helix</keyword>
<keyword evidence="7 15" id="KW-0812">Transmembrane</keyword>
<dbReference type="SMART" id="SM00387">
    <property type="entry name" value="HATPase_c"/>
    <property type="match status" value="1"/>
</dbReference>
<feature type="transmembrane region" description="Helical" evidence="15">
    <location>
        <begin position="74"/>
        <end position="93"/>
    </location>
</feature>
<protein>
    <recommendedName>
        <fullName evidence="3">histidine kinase</fullName>
        <ecNumber evidence="3">2.7.13.3</ecNumber>
    </recommendedName>
</protein>
<keyword evidence="18" id="KW-1185">Reference proteome</keyword>
<evidence type="ECO:0000259" key="16">
    <source>
        <dbReference type="PROSITE" id="PS50109"/>
    </source>
</evidence>
<evidence type="ECO:0000256" key="4">
    <source>
        <dbReference type="ARBA" id="ARBA00022475"/>
    </source>
</evidence>
<dbReference type="SMART" id="SM00388">
    <property type="entry name" value="HisKA"/>
    <property type="match status" value="1"/>
</dbReference>
<accession>A0AAE3DPM3</accession>
<sequence>MKNNYRKLKWSLMLRTVLMAFFSLAVGYIILVVLIDGVLQDSFPAMIISLLMKFGMSQTEADRVYGTVFMQNKGLFVAVGFIILFLIFFYLAMSKVTRYLNSIGTEIETILSNSEAPVTLEPELRPISEKLNTLKMTLKRREYEAVESEQRKNDLVVFLAHDLKTPLTSIIAYLTMLDEQPGLSEEDKKKYIHISLEKSIRLGELISEFFEITRFNLQDIVLQKETLDLSMMLEQLADESYAVLAEKSLTCSIHTDDNLLVDGDPDKLARVFDNLLRNAIAYSYPGTNIDIQAFGEKKDIIITFSNQGDQIPPQKLNFIFEKFYRVDNARQSRTGGAGLGLSIAKEIVELHGGAIAASSSPVCTRFTVKLPRHQEEQQPAAAKKWGRIAKNGGKE</sequence>
<comment type="catalytic activity">
    <reaction evidence="1">
        <text>ATP + protein L-histidine = ADP + protein N-phospho-L-histidine.</text>
        <dbReference type="EC" id="2.7.13.3"/>
    </reaction>
</comment>
<dbReference type="PANTHER" id="PTHR45528:SF1">
    <property type="entry name" value="SENSOR HISTIDINE KINASE CPXA"/>
    <property type="match status" value="1"/>
</dbReference>
<feature type="domain" description="Histidine kinase" evidence="16">
    <location>
        <begin position="158"/>
        <end position="374"/>
    </location>
</feature>
<dbReference type="Proteomes" id="UP001197875">
    <property type="component" value="Unassembled WGS sequence"/>
</dbReference>